<evidence type="ECO:0000313" key="2">
    <source>
        <dbReference type="EMBL" id="GAQ26144.1"/>
    </source>
</evidence>
<dbReference type="SUPFAM" id="SSF55298">
    <property type="entry name" value="YjgF-like"/>
    <property type="match status" value="1"/>
</dbReference>
<dbReference type="OrthoDB" id="9806350at2"/>
<proteinExistence type="predicted"/>
<name>A0A0U9HGZ4_9FIRM</name>
<dbReference type="Pfam" id="PF14588">
    <property type="entry name" value="YjgF_endoribonc"/>
    <property type="match status" value="1"/>
</dbReference>
<sequence>MSFEKKLQEMGITLPEPPKPVAAYVPGVKVDKYIYTAGQIPFVGGELKYKGKAGKEVSVEEAYEAAKICALNCLSIVKSLAGSLDNVEKVVKVVGFVNSADGFNQQPKVINGASELIGEIFGEAGAHARSAVGVNQLPMDATCEVELIVKLK</sequence>
<organism evidence="2">
    <name type="scientific">Tepidanaerobacter syntrophicus</name>
    <dbReference type="NCBI Taxonomy" id="224999"/>
    <lineage>
        <taxon>Bacteria</taxon>
        <taxon>Bacillati</taxon>
        <taxon>Bacillota</taxon>
        <taxon>Clostridia</taxon>
        <taxon>Thermosediminibacterales</taxon>
        <taxon>Tepidanaerobacteraceae</taxon>
        <taxon>Tepidanaerobacter</taxon>
    </lineage>
</organism>
<dbReference type="InterPro" id="IPR035959">
    <property type="entry name" value="RutC-like_sf"/>
</dbReference>
<dbReference type="PANTHER" id="PTHR43760">
    <property type="entry name" value="ENDORIBONUCLEASE-RELATED"/>
    <property type="match status" value="1"/>
</dbReference>
<gene>
    <name evidence="2" type="ORF">TSYNT_9403</name>
</gene>
<keyword evidence="3" id="KW-1185">Reference proteome</keyword>
<dbReference type="InterPro" id="IPR013813">
    <property type="entry name" value="Endoribo_LPSP/chorism_mut-like"/>
</dbReference>
<dbReference type="AlphaFoldDB" id="A0A0U9HGZ4"/>
<feature type="domain" description="Endoribonuclease L-PSP/chorismate mutase-like" evidence="1">
    <location>
        <begin position="5"/>
        <end position="150"/>
    </location>
</feature>
<dbReference type="Gene3D" id="3.30.1330.40">
    <property type="entry name" value="RutC-like"/>
    <property type="match status" value="1"/>
</dbReference>
<reference evidence="2" key="1">
    <citation type="journal article" date="2016" name="Genome Announc.">
        <title>Draft Genome Sequence of the Syntrophic Lactate-Degrading Bacterium Tepidanaerobacter syntrophicus JLT.</title>
        <authorList>
            <person name="Matsuura N."/>
            <person name="Ohashi A."/>
            <person name="Tourlousse D.M."/>
            <person name="Sekiguchi Y."/>
        </authorList>
    </citation>
    <scope>NUCLEOTIDE SEQUENCE [LARGE SCALE GENOMIC DNA]</scope>
    <source>
        <strain evidence="2">JL</strain>
    </source>
</reference>
<accession>A0A0U9HGZ4</accession>
<dbReference type="PANTHER" id="PTHR43760:SF1">
    <property type="entry name" value="ENDORIBONUCLEASE L-PSP_CHORISMATE MUTASE-LIKE DOMAIN-CONTAINING PROTEIN"/>
    <property type="match status" value="1"/>
</dbReference>
<protein>
    <submittedName>
        <fullName evidence="2">Enamine deaminase RidA</fullName>
    </submittedName>
</protein>
<dbReference type="CDD" id="cd02199">
    <property type="entry name" value="YjgF_YER057c_UK114_like_1"/>
    <property type="match status" value="1"/>
</dbReference>
<evidence type="ECO:0000259" key="1">
    <source>
        <dbReference type="Pfam" id="PF14588"/>
    </source>
</evidence>
<evidence type="ECO:0000313" key="3">
    <source>
        <dbReference type="Proteomes" id="UP000062160"/>
    </source>
</evidence>
<dbReference type="EMBL" id="DF977003">
    <property type="protein sequence ID" value="GAQ26144.1"/>
    <property type="molecule type" value="Genomic_DNA"/>
</dbReference>
<dbReference type="RefSeq" id="WP_059033962.1">
    <property type="nucleotide sequence ID" value="NZ_BSDN01000004.1"/>
</dbReference>
<dbReference type="STRING" id="224999.GCA_001485475_02183"/>
<dbReference type="Proteomes" id="UP000062160">
    <property type="component" value="Unassembled WGS sequence"/>
</dbReference>